<keyword evidence="8" id="KW-1185">Reference proteome</keyword>
<dbReference type="EMBL" id="PXYI01000001">
    <property type="protein sequence ID" value="PSJ43646.1"/>
    <property type="molecule type" value="Genomic_DNA"/>
</dbReference>
<evidence type="ECO:0000313" key="8">
    <source>
        <dbReference type="Proteomes" id="UP000241167"/>
    </source>
</evidence>
<dbReference type="GO" id="GO:0016765">
    <property type="term" value="F:transferase activity, transferring alkyl or aryl (other than methyl) groups"/>
    <property type="evidence" value="ECO:0007669"/>
    <property type="project" value="InterPro"/>
</dbReference>
<feature type="transmembrane region" description="Helical" evidence="6">
    <location>
        <begin position="46"/>
        <end position="66"/>
    </location>
</feature>
<keyword evidence="3 6" id="KW-0812">Transmembrane</keyword>
<dbReference type="Pfam" id="PF01040">
    <property type="entry name" value="UbiA"/>
    <property type="match status" value="1"/>
</dbReference>
<keyword evidence="5 6" id="KW-0472">Membrane</keyword>
<dbReference type="Proteomes" id="UP000241167">
    <property type="component" value="Unassembled WGS sequence"/>
</dbReference>
<evidence type="ECO:0000313" key="7">
    <source>
        <dbReference type="EMBL" id="PSJ43646.1"/>
    </source>
</evidence>
<evidence type="ECO:0000256" key="2">
    <source>
        <dbReference type="ARBA" id="ARBA00022475"/>
    </source>
</evidence>
<name>A0A2P7R0C2_9SPHN</name>
<evidence type="ECO:0000256" key="1">
    <source>
        <dbReference type="ARBA" id="ARBA00004141"/>
    </source>
</evidence>
<feature type="transmembrane region" description="Helical" evidence="6">
    <location>
        <begin position="171"/>
        <end position="194"/>
    </location>
</feature>
<reference evidence="7 8" key="1">
    <citation type="submission" date="2018-03" db="EMBL/GenBank/DDBJ databases">
        <title>The draft genome of Sphingosinicella sp. GL-C-18.</title>
        <authorList>
            <person name="Liu L."/>
            <person name="Li L."/>
            <person name="Liang L."/>
            <person name="Zhang X."/>
            <person name="Wang T."/>
        </authorList>
    </citation>
    <scope>NUCLEOTIDE SEQUENCE [LARGE SCALE GENOMIC DNA]</scope>
    <source>
        <strain evidence="7 8">GL-C-18</strain>
    </source>
</reference>
<feature type="transmembrane region" description="Helical" evidence="6">
    <location>
        <begin position="116"/>
        <end position="136"/>
    </location>
</feature>
<feature type="transmembrane region" description="Helical" evidence="6">
    <location>
        <begin position="87"/>
        <end position="110"/>
    </location>
</feature>
<feature type="transmembrane region" description="Helical" evidence="6">
    <location>
        <begin position="277"/>
        <end position="298"/>
    </location>
</feature>
<dbReference type="InterPro" id="IPR000537">
    <property type="entry name" value="UbiA_prenyltransferase"/>
</dbReference>
<evidence type="ECO:0000256" key="5">
    <source>
        <dbReference type="ARBA" id="ARBA00023136"/>
    </source>
</evidence>
<dbReference type="OrthoDB" id="7594477at2"/>
<feature type="transmembrane region" description="Helical" evidence="6">
    <location>
        <begin position="246"/>
        <end position="265"/>
    </location>
</feature>
<feature type="transmembrane region" description="Helical" evidence="6">
    <location>
        <begin position="145"/>
        <end position="165"/>
    </location>
</feature>
<feature type="transmembrane region" description="Helical" evidence="6">
    <location>
        <begin position="221"/>
        <end position="240"/>
    </location>
</feature>
<keyword evidence="4 6" id="KW-1133">Transmembrane helix</keyword>
<dbReference type="InterPro" id="IPR044878">
    <property type="entry name" value="UbiA_sf"/>
</dbReference>
<protein>
    <submittedName>
        <fullName evidence="7">Manganese transporter permease</fullName>
    </submittedName>
</protein>
<feature type="transmembrane region" description="Helical" evidence="6">
    <location>
        <begin position="21"/>
        <end position="40"/>
    </location>
</feature>
<evidence type="ECO:0000256" key="3">
    <source>
        <dbReference type="ARBA" id="ARBA00022692"/>
    </source>
</evidence>
<evidence type="ECO:0000256" key="6">
    <source>
        <dbReference type="SAM" id="Phobius"/>
    </source>
</evidence>
<dbReference type="Gene3D" id="1.10.357.140">
    <property type="entry name" value="UbiA prenyltransferase"/>
    <property type="match status" value="1"/>
</dbReference>
<keyword evidence="2" id="KW-1003">Cell membrane</keyword>
<comment type="caution">
    <text evidence="7">The sequence shown here is derived from an EMBL/GenBank/DDBJ whole genome shotgun (WGS) entry which is preliminary data.</text>
</comment>
<organism evidence="7 8">
    <name type="scientific">Allosphingosinicella deserti</name>
    <dbReference type="NCBI Taxonomy" id="2116704"/>
    <lineage>
        <taxon>Bacteria</taxon>
        <taxon>Pseudomonadati</taxon>
        <taxon>Pseudomonadota</taxon>
        <taxon>Alphaproteobacteria</taxon>
        <taxon>Sphingomonadales</taxon>
        <taxon>Sphingomonadaceae</taxon>
        <taxon>Allosphingosinicella</taxon>
    </lineage>
</organism>
<gene>
    <name evidence="7" type="ORF">C7I55_03110</name>
</gene>
<dbReference type="AlphaFoldDB" id="A0A2P7R0C2"/>
<comment type="subcellular location">
    <subcellularLocation>
        <location evidence="1">Membrane</location>
        <topology evidence="1">Multi-pass membrane protein</topology>
    </subcellularLocation>
</comment>
<evidence type="ECO:0000256" key="4">
    <source>
        <dbReference type="ARBA" id="ARBA00022989"/>
    </source>
</evidence>
<sequence>MRLAGRLNLYQRERFPLARTSALVLVFSAASVSASAHLAGRAPPDWPTYAAAFLVTLLFFFQLRVLDEIKDEEDDRRYRPERPIPRGLVTLRLIVGLGIASAPIAAIACAAIDPRILILLLLVWGWMLLMAFEFFAPAWLKARPFAYMISHMLIMPAIDLLVTGFEWMPRGGAPAALGLFLLLSFANGCVLEIGRKLWAPENERLGVETYSALLGPRRAGLLWMVCIGAALLLLATVGAATGAPVVTAAIGIVAAFLVCRAGQAYRNDPSPARQKSVDTAAGLWVFACYAAAGFSPFLEGLWA</sequence>
<proteinExistence type="predicted"/>
<accession>A0A2P7R0C2</accession>
<dbReference type="GO" id="GO:0016020">
    <property type="term" value="C:membrane"/>
    <property type="evidence" value="ECO:0007669"/>
    <property type="project" value="UniProtKB-SubCell"/>
</dbReference>